<evidence type="ECO:0000313" key="3">
    <source>
        <dbReference type="Proteomes" id="UP000602284"/>
    </source>
</evidence>
<evidence type="ECO:0000313" key="2">
    <source>
        <dbReference type="EMBL" id="MBL0386965.1"/>
    </source>
</evidence>
<organism evidence="2 3">
    <name type="scientific">Tumebacillus amylolyticus</name>
    <dbReference type="NCBI Taxonomy" id="2801339"/>
    <lineage>
        <taxon>Bacteria</taxon>
        <taxon>Bacillati</taxon>
        <taxon>Bacillota</taxon>
        <taxon>Bacilli</taxon>
        <taxon>Bacillales</taxon>
        <taxon>Alicyclobacillaceae</taxon>
        <taxon>Tumebacillus</taxon>
    </lineage>
</organism>
<dbReference type="EMBL" id="JAEQNB010000002">
    <property type="protein sequence ID" value="MBL0386965.1"/>
    <property type="molecule type" value="Genomic_DNA"/>
</dbReference>
<dbReference type="RefSeq" id="WP_201634333.1">
    <property type="nucleotide sequence ID" value="NZ_JAEQNB010000002.1"/>
</dbReference>
<dbReference type="NCBIfam" id="TIGR03891">
    <property type="entry name" value="thiopep_ocin"/>
    <property type="match status" value="1"/>
</dbReference>
<evidence type="ECO:0000259" key="1">
    <source>
        <dbReference type="Pfam" id="PF14028"/>
    </source>
</evidence>
<proteinExistence type="predicted"/>
<keyword evidence="3" id="KW-1185">Reference proteome</keyword>
<name>A0ABS1J9K9_9BACL</name>
<gene>
    <name evidence="2" type="ORF">JJB07_09890</name>
</gene>
<feature type="domain" description="Thiopeptide-type bacteriocin biosynthesis" evidence="1">
    <location>
        <begin position="9"/>
        <end position="316"/>
    </location>
</feature>
<sequence>MTREAERTWLGLHIFYHDQSKQDALLTEAILPAIRELQESEKCREWFFLRYWEGGPHLRVRFLNPAAEVESLLRERIGAFIAAHPAEREWTREEYYANHTFDGEKLDEAELPWYPNGTIVALPYEPEYKRYGGVAAMPISESLFHLSSETAMDVIELTGAAFGKRLNIGLDLMILTALCLGVQPEELESYFTRYARMWQSFQASIEAALQRADLMWEQNRAHLVPRMKTLQEFVQSGEDAPIYRRFVEGLQEAARCYGEDEVRQKLESPWDNLPVEGELRFRTVLSYIAFSMIHMTNNRLGITPPLEHLLGTLVQRTAHEAGTGEGVS</sequence>
<dbReference type="InterPro" id="IPR023809">
    <property type="entry name" value="Thiopep_bacteriocin_synth_dom"/>
</dbReference>
<dbReference type="Pfam" id="PF14028">
    <property type="entry name" value="Lant_dehydr_C"/>
    <property type="match status" value="1"/>
</dbReference>
<accession>A0ABS1J9K9</accession>
<dbReference type="Proteomes" id="UP000602284">
    <property type="component" value="Unassembled WGS sequence"/>
</dbReference>
<comment type="caution">
    <text evidence="2">The sequence shown here is derived from an EMBL/GenBank/DDBJ whole genome shotgun (WGS) entry which is preliminary data.</text>
</comment>
<reference evidence="2 3" key="1">
    <citation type="submission" date="2021-01" db="EMBL/GenBank/DDBJ databases">
        <title>Tumebacillus sp. strain ITR2 16S ribosomal RNA gene Genome sequencing and assembly.</title>
        <authorList>
            <person name="Kang M."/>
        </authorList>
    </citation>
    <scope>NUCLEOTIDE SEQUENCE [LARGE SCALE GENOMIC DNA]</scope>
    <source>
        <strain evidence="2 3">ITR2</strain>
    </source>
</reference>
<protein>
    <submittedName>
        <fullName evidence="2">Thiopeptide-type bacteriocin biosynthesis protein</fullName>
    </submittedName>
</protein>